<dbReference type="GO" id="GO:0005789">
    <property type="term" value="C:endoplasmic reticulum membrane"/>
    <property type="evidence" value="ECO:0007669"/>
    <property type="project" value="TreeGrafter"/>
</dbReference>
<dbReference type="Pfam" id="PF05875">
    <property type="entry name" value="Ceramidase"/>
    <property type="match status" value="1"/>
</dbReference>
<feature type="binding site" evidence="8">
    <location>
        <position position="232"/>
    </location>
    <ligand>
        <name>Zn(2+)</name>
        <dbReference type="ChEBI" id="CHEBI:29105"/>
        <note>catalytic</note>
    </ligand>
</feature>
<comment type="cofactor">
    <cofactor evidence="8">
        <name>Zn(2+)</name>
        <dbReference type="ChEBI" id="CHEBI:29105"/>
    </cofactor>
</comment>
<protein>
    <submittedName>
        <fullName evidence="10">Alkaline phytoceramidase</fullName>
    </submittedName>
</protein>
<dbReference type="OrthoDB" id="187171at2759"/>
<organism evidence="10 11">
    <name type="scientific">Linderina pennispora</name>
    <dbReference type="NCBI Taxonomy" id="61395"/>
    <lineage>
        <taxon>Eukaryota</taxon>
        <taxon>Fungi</taxon>
        <taxon>Fungi incertae sedis</taxon>
        <taxon>Zoopagomycota</taxon>
        <taxon>Kickxellomycotina</taxon>
        <taxon>Kickxellomycetes</taxon>
        <taxon>Kickxellales</taxon>
        <taxon>Kickxellaceae</taxon>
        <taxon>Linderina</taxon>
    </lineage>
</organism>
<evidence type="ECO:0000256" key="7">
    <source>
        <dbReference type="PIRSR" id="PIRSR608901-1"/>
    </source>
</evidence>
<dbReference type="AlphaFoldDB" id="A0A1Y1W6A6"/>
<evidence type="ECO:0000256" key="3">
    <source>
        <dbReference type="ARBA" id="ARBA00022692"/>
    </source>
</evidence>
<dbReference type="GO" id="GO:0046872">
    <property type="term" value="F:metal ion binding"/>
    <property type="evidence" value="ECO:0007669"/>
    <property type="project" value="UniProtKB-KW"/>
</dbReference>
<keyword evidence="5 9" id="KW-1133">Transmembrane helix</keyword>
<comment type="similarity">
    <text evidence="2">Belongs to the alkaline ceramidase family.</text>
</comment>
<dbReference type="EMBL" id="MCFD01000008">
    <property type="protein sequence ID" value="ORX69041.1"/>
    <property type="molecule type" value="Genomic_DNA"/>
</dbReference>
<accession>A0A1Y1W6A6</accession>
<feature type="binding site" evidence="7">
    <location>
        <position position="27"/>
    </location>
    <ligand>
        <name>Ca(2+)</name>
        <dbReference type="ChEBI" id="CHEBI:29108"/>
    </ligand>
</feature>
<feature type="transmembrane region" description="Helical" evidence="9">
    <location>
        <begin position="99"/>
        <end position="116"/>
    </location>
</feature>
<dbReference type="RefSeq" id="XP_040742773.1">
    <property type="nucleotide sequence ID" value="XM_040885118.1"/>
</dbReference>
<dbReference type="InterPro" id="IPR008901">
    <property type="entry name" value="ACER"/>
</dbReference>
<evidence type="ECO:0000256" key="8">
    <source>
        <dbReference type="PIRSR" id="PIRSR608901-2"/>
    </source>
</evidence>
<reference evidence="10 11" key="1">
    <citation type="submission" date="2016-07" db="EMBL/GenBank/DDBJ databases">
        <title>Pervasive Adenine N6-methylation of Active Genes in Fungi.</title>
        <authorList>
            <consortium name="DOE Joint Genome Institute"/>
            <person name="Mondo S.J."/>
            <person name="Dannebaum R.O."/>
            <person name="Kuo R.C."/>
            <person name="Labutti K."/>
            <person name="Haridas S."/>
            <person name="Kuo A."/>
            <person name="Salamov A."/>
            <person name="Ahrendt S.R."/>
            <person name="Lipzen A."/>
            <person name="Sullivan W."/>
            <person name="Andreopoulos W.B."/>
            <person name="Clum A."/>
            <person name="Lindquist E."/>
            <person name="Daum C."/>
            <person name="Ramamoorthy G.K."/>
            <person name="Gryganskyi A."/>
            <person name="Culley D."/>
            <person name="Magnuson J.K."/>
            <person name="James T.Y."/>
            <person name="O'Malley M.A."/>
            <person name="Stajich J.E."/>
            <person name="Spatafora J.W."/>
            <person name="Visel A."/>
            <person name="Grigoriev I.V."/>
        </authorList>
    </citation>
    <scope>NUCLEOTIDE SEQUENCE [LARGE SCALE GENOMIC DNA]</scope>
    <source>
        <strain evidence="10 11">ATCC 12442</strain>
    </source>
</reference>
<evidence type="ECO:0000256" key="5">
    <source>
        <dbReference type="ARBA" id="ARBA00022989"/>
    </source>
</evidence>
<keyword evidence="7" id="KW-0479">Metal-binding</keyword>
<evidence type="ECO:0000313" key="11">
    <source>
        <dbReference type="Proteomes" id="UP000193922"/>
    </source>
</evidence>
<feature type="binding site" evidence="8">
    <location>
        <position position="228"/>
    </location>
    <ligand>
        <name>Zn(2+)</name>
        <dbReference type="ChEBI" id="CHEBI:29105"/>
        <note>catalytic</note>
    </ligand>
</feature>
<keyword evidence="7" id="KW-0106">Calcium</keyword>
<feature type="transmembrane region" description="Helical" evidence="9">
    <location>
        <begin position="123"/>
        <end position="141"/>
    </location>
</feature>
<feature type="binding site" evidence="7">
    <location>
        <position position="29"/>
    </location>
    <ligand>
        <name>Ca(2+)</name>
        <dbReference type="ChEBI" id="CHEBI:29108"/>
    </ligand>
</feature>
<dbReference type="GO" id="GO:0016811">
    <property type="term" value="F:hydrolase activity, acting on carbon-nitrogen (but not peptide) bonds, in linear amides"/>
    <property type="evidence" value="ECO:0007669"/>
    <property type="project" value="InterPro"/>
</dbReference>
<feature type="binding site" evidence="7">
    <location>
        <position position="38"/>
    </location>
    <ligand>
        <name>Ca(2+)</name>
        <dbReference type="ChEBI" id="CHEBI:29108"/>
    </ligand>
</feature>
<feature type="transmembrane region" description="Helical" evidence="9">
    <location>
        <begin position="222"/>
        <end position="245"/>
    </location>
</feature>
<feature type="binding site" evidence="7">
    <location>
        <position position="24"/>
    </location>
    <ligand>
        <name>Ca(2+)</name>
        <dbReference type="ChEBI" id="CHEBI:29108"/>
    </ligand>
</feature>
<evidence type="ECO:0000256" key="6">
    <source>
        <dbReference type="ARBA" id="ARBA00023136"/>
    </source>
</evidence>
<keyword evidence="8" id="KW-0862">Zinc</keyword>
<dbReference type="GO" id="GO:0046513">
    <property type="term" value="P:ceramide biosynthetic process"/>
    <property type="evidence" value="ECO:0007669"/>
    <property type="project" value="TreeGrafter"/>
</dbReference>
<dbReference type="PANTHER" id="PTHR46187">
    <property type="entry name" value="ALKALINE CERAMIDASE 3"/>
    <property type="match status" value="1"/>
</dbReference>
<proteinExistence type="inferred from homology"/>
<keyword evidence="3 9" id="KW-0812">Transmembrane</keyword>
<dbReference type="GeneID" id="63801766"/>
<dbReference type="GO" id="GO:0046514">
    <property type="term" value="P:ceramide catabolic process"/>
    <property type="evidence" value="ECO:0007669"/>
    <property type="project" value="TreeGrafter"/>
</dbReference>
<feature type="transmembrane region" description="Helical" evidence="9">
    <location>
        <begin position="68"/>
        <end position="87"/>
    </location>
</feature>
<evidence type="ECO:0000256" key="2">
    <source>
        <dbReference type="ARBA" id="ARBA00009780"/>
    </source>
</evidence>
<gene>
    <name evidence="10" type="ORF">DL89DRAFT_247130</name>
</gene>
<feature type="transmembrane region" description="Helical" evidence="9">
    <location>
        <begin position="147"/>
        <end position="164"/>
    </location>
</feature>
<dbReference type="STRING" id="61395.A0A1Y1W6A6"/>
<feature type="transmembrane region" description="Helical" evidence="9">
    <location>
        <begin position="39"/>
        <end position="56"/>
    </location>
</feature>
<feature type="binding site" evidence="8">
    <location>
        <position position="86"/>
    </location>
    <ligand>
        <name>Zn(2+)</name>
        <dbReference type="ChEBI" id="CHEBI:29105"/>
        <note>catalytic</note>
    </ligand>
</feature>
<comment type="subcellular location">
    <subcellularLocation>
        <location evidence="1">Membrane</location>
        <topology evidence="1">Multi-pass membrane protein</topology>
    </subcellularLocation>
</comment>
<sequence length="281" mass="32368">MHLMLDTMVGRDAYYWGEATSTIDWCEENYVMCKYIAEFWNTTTNIAFLGLALFGMHKVRATGQENRFLLCYLGMLVVGMGSWLFHMTLQYQWQLADELPMVYCTCVCIYCVLQANVKAGNDLVVSLALFGYSAMVTLVYLQNRNPVFHQVAYAIEVAVILVRSTFYQMEIRKTNVRAYTEMRHLFLLGAGSFGMAFVLWNIDNVWCGTLRELRGWVHPVLAPFFQLHAYWHIGTALGCYASIVYQQYLRLVMLGTVDQYRATRMLGFIPYLERAPTTKTA</sequence>
<evidence type="ECO:0000313" key="10">
    <source>
        <dbReference type="EMBL" id="ORX69041.1"/>
    </source>
</evidence>
<feature type="transmembrane region" description="Helical" evidence="9">
    <location>
        <begin position="185"/>
        <end position="202"/>
    </location>
</feature>
<keyword evidence="4" id="KW-0378">Hydrolase</keyword>
<comment type="caution">
    <text evidence="10">The sequence shown here is derived from an EMBL/GenBank/DDBJ whole genome shotgun (WGS) entry which is preliminary data.</text>
</comment>
<dbReference type="PANTHER" id="PTHR46187:SF3">
    <property type="entry name" value="ALKALINE CERAMIDASE 3"/>
    <property type="match status" value="1"/>
</dbReference>
<feature type="binding site" evidence="7">
    <location>
        <position position="25"/>
    </location>
    <ligand>
        <name>Ca(2+)</name>
        <dbReference type="ChEBI" id="CHEBI:29108"/>
    </ligand>
</feature>
<dbReference type="Proteomes" id="UP000193922">
    <property type="component" value="Unassembled WGS sequence"/>
</dbReference>
<keyword evidence="11" id="KW-1185">Reference proteome</keyword>
<evidence type="ECO:0000256" key="1">
    <source>
        <dbReference type="ARBA" id="ARBA00004141"/>
    </source>
</evidence>
<evidence type="ECO:0000256" key="9">
    <source>
        <dbReference type="SAM" id="Phobius"/>
    </source>
</evidence>
<evidence type="ECO:0000256" key="4">
    <source>
        <dbReference type="ARBA" id="ARBA00022801"/>
    </source>
</evidence>
<name>A0A1Y1W6A6_9FUNG</name>
<keyword evidence="6 9" id="KW-0472">Membrane</keyword>